<comment type="subcellular location">
    <subcellularLocation>
        <location evidence="1">Cell outer membrane</location>
        <topology evidence="1">Multi-pass membrane protein</topology>
    </subcellularLocation>
</comment>
<feature type="domain" description="PapC N-terminal" evidence="12">
    <location>
        <begin position="28"/>
        <end position="160"/>
    </location>
</feature>
<dbReference type="Pfam" id="PF00577">
    <property type="entry name" value="Usher"/>
    <property type="match status" value="1"/>
</dbReference>
<dbReference type="KEGG" id="sfo:Z042_07645"/>
<dbReference type="GO" id="GO:0009297">
    <property type="term" value="P:pilus assembly"/>
    <property type="evidence" value="ECO:0007669"/>
    <property type="project" value="InterPro"/>
</dbReference>
<dbReference type="Pfam" id="PF13953">
    <property type="entry name" value="PapC_C"/>
    <property type="match status" value="1"/>
</dbReference>
<evidence type="ECO:0000256" key="7">
    <source>
        <dbReference type="ARBA" id="ARBA00023136"/>
    </source>
</evidence>
<keyword evidence="5" id="KW-0812">Transmembrane</keyword>
<dbReference type="Gene3D" id="2.60.40.2070">
    <property type="match status" value="1"/>
</dbReference>
<gene>
    <name evidence="13" type="ORF">Z042_07645</name>
</gene>
<dbReference type="eggNOG" id="COG3188">
    <property type="taxonomic scope" value="Bacteria"/>
</dbReference>
<accession>W0LC08</accession>
<keyword evidence="3" id="KW-0813">Transport</keyword>
<dbReference type="Gene3D" id="2.60.40.3110">
    <property type="match status" value="1"/>
</dbReference>
<dbReference type="STRING" id="1441930.Z042_07645"/>
<comment type="similarity">
    <text evidence="2">Belongs to the fimbrial export usher family.</text>
</comment>
<evidence type="ECO:0000256" key="10">
    <source>
        <dbReference type="SAM" id="SignalP"/>
    </source>
</evidence>
<keyword evidence="8" id="KW-0998">Cell outer membrane</keyword>
<dbReference type="PANTHER" id="PTHR30451:SF8">
    <property type="entry name" value="FIMBRIAL USHER PROTEIN"/>
    <property type="match status" value="1"/>
</dbReference>
<evidence type="ECO:0000313" key="14">
    <source>
        <dbReference type="Proteomes" id="UP000019030"/>
    </source>
</evidence>
<evidence type="ECO:0000259" key="11">
    <source>
        <dbReference type="Pfam" id="PF13953"/>
    </source>
</evidence>
<evidence type="ECO:0000259" key="12">
    <source>
        <dbReference type="Pfam" id="PF13954"/>
    </source>
</evidence>
<dbReference type="Proteomes" id="UP000019030">
    <property type="component" value="Chromosome"/>
</dbReference>
<dbReference type="Pfam" id="PF13954">
    <property type="entry name" value="PapC_N"/>
    <property type="match status" value="1"/>
</dbReference>
<dbReference type="InterPro" id="IPR037224">
    <property type="entry name" value="PapC_N_sf"/>
</dbReference>
<evidence type="ECO:0000256" key="5">
    <source>
        <dbReference type="ARBA" id="ARBA00022692"/>
    </source>
</evidence>
<dbReference type="EMBL" id="CP007044">
    <property type="protein sequence ID" value="AHG19500.2"/>
    <property type="molecule type" value="Genomic_DNA"/>
</dbReference>
<feature type="region of interest" description="Disordered" evidence="9">
    <location>
        <begin position="538"/>
        <end position="568"/>
    </location>
</feature>
<evidence type="ECO:0000256" key="9">
    <source>
        <dbReference type="SAM" id="MobiDB-lite"/>
    </source>
</evidence>
<feature type="chain" id="PRO_5004791891" evidence="10">
    <location>
        <begin position="18"/>
        <end position="795"/>
    </location>
</feature>
<evidence type="ECO:0000256" key="2">
    <source>
        <dbReference type="ARBA" id="ARBA00008064"/>
    </source>
</evidence>
<dbReference type="SUPFAM" id="SSF141729">
    <property type="entry name" value="FimD N-terminal domain-like"/>
    <property type="match status" value="1"/>
</dbReference>
<dbReference type="AlphaFoldDB" id="W0LC08"/>
<dbReference type="HOGENOM" id="CLU_009120_1_2_6"/>
<dbReference type="Gene3D" id="3.10.20.410">
    <property type="match status" value="1"/>
</dbReference>
<evidence type="ECO:0000256" key="6">
    <source>
        <dbReference type="ARBA" id="ARBA00022729"/>
    </source>
</evidence>
<evidence type="ECO:0000256" key="1">
    <source>
        <dbReference type="ARBA" id="ARBA00004571"/>
    </source>
</evidence>
<evidence type="ECO:0000256" key="4">
    <source>
        <dbReference type="ARBA" id="ARBA00022452"/>
    </source>
</evidence>
<sequence length="795" mass="84100">MSLALLGSLALPACGWAADAVERPGEVEFDTQVLQTHGIDPKLADAFRQAPRFMPGETRVALIVNGSERGKAMAHFGSEGELCVDAAFLKAAGLIAPPGFNDQSPCFDLKTAWPQTIIHLDPGEERVDLVVPPQAVAAPDTDSGNWHHGGFAGMLNYDAQYMESMGQGAGVNFTQLGSEAGFNLSDWIVRSRQTFSRFNGESQTRHQAAYAQRSFVGVKKVLQAGQISLSNSMFGTGQVLGAQLLPETALQGNRGGAGLVEGIADSQSVVEVRQSGVLVYSTTVPAGPFRLQGFSLLNVRSDLAVTVTGSNGETRQFTVPASAFLLNGTANAPGLSFGAGKLDQRGSSEAPLLGTLANGWVLTPQTTLQAGLLGSAPYRAAALGADSQLFDATLLSLQTTAAQDNRHGNQGLSASASLNHHLSERVGVNLNAVQQTSGYRELSDALQSDQQEMGGRSRNQMGGGVSWAADHLGSLSLSWARSSTFDGDNTDYLRAGWSKQFGAVYVGASLEHSTANRTSDAENRTYLTLSMPLGKGRSASSYLNNTRNGSRAGVRYNDRSSQDRGWSLSSERDFRYQRTSATASVDRVTPISQLSGSVSQNSDSVTTLSARATGAVVAHDKGVTLAPYAVRDTFGIAKVGDEGGVRLETPAGPTWTDRRGYAVLPSLNGYKRSSVQIDTRSLAKNVDIDNAWQDTEAARGSVSYMDFTVVHTRRVLVNVKDAQGQPLPHGASVFDAAGNFMTVVGEQGSVFIPDAGSASQMEVQSSGTTICSFTLSLPEKGDKSGLYETANAVCR</sequence>
<feature type="compositionally biased region" description="Polar residues" evidence="9">
    <location>
        <begin position="538"/>
        <end position="549"/>
    </location>
</feature>
<organism evidence="13 14">
    <name type="scientific">Chania multitudinisentens RB-25</name>
    <dbReference type="NCBI Taxonomy" id="1441930"/>
    <lineage>
        <taxon>Bacteria</taxon>
        <taxon>Pseudomonadati</taxon>
        <taxon>Pseudomonadota</taxon>
        <taxon>Gammaproteobacteria</taxon>
        <taxon>Enterobacterales</taxon>
        <taxon>Yersiniaceae</taxon>
        <taxon>Chania</taxon>
    </lineage>
</organism>
<proteinExistence type="inferred from homology"/>
<dbReference type="InterPro" id="IPR025949">
    <property type="entry name" value="PapC-like_C"/>
</dbReference>
<keyword evidence="14" id="KW-1185">Reference proteome</keyword>
<dbReference type="InterPro" id="IPR000015">
    <property type="entry name" value="Fimb_usher"/>
</dbReference>
<dbReference type="PANTHER" id="PTHR30451">
    <property type="entry name" value="OUTER MEMBRANE USHER PROTEIN"/>
    <property type="match status" value="1"/>
</dbReference>
<feature type="signal peptide" evidence="10">
    <location>
        <begin position="1"/>
        <end position="17"/>
    </location>
</feature>
<dbReference type="Gene3D" id="2.60.40.2610">
    <property type="entry name" value="Outer membrane usher protein FimD, plug domain"/>
    <property type="match status" value="1"/>
</dbReference>
<protein>
    <submittedName>
        <fullName evidence="13">Fimbrial protein</fullName>
    </submittedName>
</protein>
<evidence type="ECO:0000256" key="3">
    <source>
        <dbReference type="ARBA" id="ARBA00022448"/>
    </source>
</evidence>
<reference evidence="13 14" key="2">
    <citation type="submission" date="2015-03" db="EMBL/GenBank/DDBJ databases">
        <authorList>
            <person name="Chan K.-G."/>
        </authorList>
    </citation>
    <scope>NUCLEOTIDE SEQUENCE [LARGE SCALE GENOMIC DNA]</scope>
    <source>
        <strain evidence="13 14">RB-25</strain>
    </source>
</reference>
<dbReference type="InterPro" id="IPR043142">
    <property type="entry name" value="PapC-like_C_sf"/>
</dbReference>
<evidence type="ECO:0000313" key="13">
    <source>
        <dbReference type="EMBL" id="AHG19500.2"/>
    </source>
</evidence>
<dbReference type="GO" id="GO:0009279">
    <property type="term" value="C:cell outer membrane"/>
    <property type="evidence" value="ECO:0007669"/>
    <property type="project" value="UniProtKB-SubCell"/>
</dbReference>
<evidence type="ECO:0000256" key="8">
    <source>
        <dbReference type="ARBA" id="ARBA00023237"/>
    </source>
</evidence>
<name>W0LC08_9GAMM</name>
<dbReference type="OrthoDB" id="6465993at2"/>
<dbReference type="InterPro" id="IPR025885">
    <property type="entry name" value="PapC_N"/>
</dbReference>
<feature type="domain" description="PapC-like C-terminal" evidence="11">
    <location>
        <begin position="716"/>
        <end position="779"/>
    </location>
</feature>
<reference evidence="13 14" key="1">
    <citation type="submission" date="2014-01" db="EMBL/GenBank/DDBJ databases">
        <title>Isolation of Serratia multitudinisentens RB-25 from Ex-Landfill site.</title>
        <authorList>
            <person name="Robson E.H.J."/>
        </authorList>
    </citation>
    <scope>NUCLEOTIDE SEQUENCE [LARGE SCALE GENOMIC DNA]</scope>
    <source>
        <strain evidence="13 14">RB-25</strain>
    </source>
</reference>
<dbReference type="GO" id="GO:0015473">
    <property type="term" value="F:fimbrial usher porin activity"/>
    <property type="evidence" value="ECO:0007669"/>
    <property type="project" value="InterPro"/>
</dbReference>
<keyword evidence="7" id="KW-0472">Membrane</keyword>
<keyword evidence="4" id="KW-1134">Transmembrane beta strand</keyword>
<dbReference type="InterPro" id="IPR042186">
    <property type="entry name" value="FimD_plug_dom"/>
</dbReference>
<keyword evidence="6 10" id="KW-0732">Signal</keyword>